<evidence type="ECO:0000256" key="19">
    <source>
        <dbReference type="SAM" id="SignalP"/>
    </source>
</evidence>
<evidence type="ECO:0000256" key="1">
    <source>
        <dbReference type="ARBA" id="ARBA00004479"/>
    </source>
</evidence>
<evidence type="ECO:0000256" key="7">
    <source>
        <dbReference type="ARBA" id="ARBA00022729"/>
    </source>
</evidence>
<keyword evidence="12" id="KW-0472">Membrane</keyword>
<sequence length="653" mass="71450">MCSAFCVIVVSLLALQLQLRPCAGKSKEAEEFLQRCPPSRCGSGSVEVRYPFRLQTSPPSCGLEGLVLACYGDDALLAPPYAPRPYAVASINYRDLRITVASGSGSACPFQNLTDLSQLPCYSTDSYYVSLLSCPTKLLPGPRSRIAGPVPCSPPGGGAGHAHGGFMYVAETGQLASNLPRDCTVVSTGGELPILLEDDRRDGVGAFSFAELSETFAERREFRLLWHSRVVSYVDDAVYRCQNCERAGDSCGFSWARNQSFCIPHSHGPFALITGTSIGGSVILVSVSVAAVYAYRLWEKKKEICLKVERFLATYDSAKPTRYSYSDIRKMTKQFRHELGEGGFATVYKGELPNGVPVAVKMLGEAGRRGEEDFVNEVATMGRIHHVNVVRLLGFCFEGTRYALVYEFMPNGSLEKFVFSSKRGEERLGAGRLQEIAVGVARGVEYLHRGCEQRILHLDIKPHNVLLDRSLNPKVSDFGLAKLCSRDESVVAVTAARGTMGYAAPEVYLGSFGAVSCKSDVYSFGMLLLEMVSGRKNVEPAVGSQAQVYFPEWAYDRLVNAGDLGLTTGGGGDGDEGDVAKKLVIVALWCIQWYSVDRPSMTRVIQMLTGSLESLEFPPKPFISSSFDQEMEEIARELGRRQIIIVKLFEQVT</sequence>
<dbReference type="SUPFAM" id="SSF56112">
    <property type="entry name" value="Protein kinase-like (PK-like)"/>
    <property type="match status" value="1"/>
</dbReference>
<evidence type="ECO:0000256" key="2">
    <source>
        <dbReference type="ARBA" id="ARBA00012513"/>
    </source>
</evidence>
<keyword evidence="13" id="KW-1015">Disulfide bond</keyword>
<evidence type="ECO:0000256" key="17">
    <source>
        <dbReference type="ARBA" id="ARBA00048679"/>
    </source>
</evidence>
<dbReference type="InterPro" id="IPR000719">
    <property type="entry name" value="Prot_kinase_dom"/>
</dbReference>
<keyword evidence="15" id="KW-0325">Glycoprotein</keyword>
<feature type="binding site" evidence="18">
    <location>
        <position position="361"/>
    </location>
    <ligand>
        <name>ATP</name>
        <dbReference type="ChEBI" id="CHEBI:30616"/>
    </ligand>
</feature>
<protein>
    <recommendedName>
        <fullName evidence="2">non-specific serine/threonine protein kinase</fullName>
        <ecNumber evidence="2">2.7.11.1</ecNumber>
    </recommendedName>
</protein>
<dbReference type="InterPro" id="IPR025287">
    <property type="entry name" value="WAK_GUB"/>
</dbReference>
<gene>
    <name evidence="21" type="ORF">M6B38_287285</name>
</gene>
<reference evidence="21" key="1">
    <citation type="journal article" date="2023" name="GigaByte">
        <title>Genome assembly of the bearded iris, Iris pallida Lam.</title>
        <authorList>
            <person name="Bruccoleri R.E."/>
            <person name="Oakeley E.J."/>
            <person name="Faust A.M.E."/>
            <person name="Altorfer M."/>
            <person name="Dessus-Babus S."/>
            <person name="Burckhardt D."/>
            <person name="Oertli M."/>
            <person name="Naumann U."/>
            <person name="Petersen F."/>
            <person name="Wong J."/>
        </authorList>
    </citation>
    <scope>NUCLEOTIDE SEQUENCE</scope>
    <source>
        <strain evidence="21">GSM-AAB239-AS_SAM_17_03QT</strain>
    </source>
</reference>
<dbReference type="Gene3D" id="3.30.200.20">
    <property type="entry name" value="Phosphorylase Kinase, domain 1"/>
    <property type="match status" value="1"/>
</dbReference>
<evidence type="ECO:0000313" key="22">
    <source>
        <dbReference type="Proteomes" id="UP001140949"/>
    </source>
</evidence>
<dbReference type="EC" id="2.7.11.1" evidence="2"/>
<evidence type="ECO:0000256" key="13">
    <source>
        <dbReference type="ARBA" id="ARBA00023157"/>
    </source>
</evidence>
<keyword evidence="6" id="KW-0812">Transmembrane</keyword>
<comment type="catalytic activity">
    <reaction evidence="16">
        <text>L-threonyl-[protein] + ATP = O-phospho-L-threonyl-[protein] + ADP + H(+)</text>
        <dbReference type="Rhea" id="RHEA:46608"/>
        <dbReference type="Rhea" id="RHEA-COMP:11060"/>
        <dbReference type="Rhea" id="RHEA-COMP:11605"/>
        <dbReference type="ChEBI" id="CHEBI:15378"/>
        <dbReference type="ChEBI" id="CHEBI:30013"/>
        <dbReference type="ChEBI" id="CHEBI:30616"/>
        <dbReference type="ChEBI" id="CHEBI:61977"/>
        <dbReference type="ChEBI" id="CHEBI:456216"/>
        <dbReference type="EC" id="2.7.11.1"/>
    </reaction>
</comment>
<name>A0AAX6HWS9_IRIPA</name>
<evidence type="ECO:0000256" key="11">
    <source>
        <dbReference type="ARBA" id="ARBA00022989"/>
    </source>
</evidence>
<organism evidence="21 22">
    <name type="scientific">Iris pallida</name>
    <name type="common">Sweet iris</name>
    <dbReference type="NCBI Taxonomy" id="29817"/>
    <lineage>
        <taxon>Eukaryota</taxon>
        <taxon>Viridiplantae</taxon>
        <taxon>Streptophyta</taxon>
        <taxon>Embryophyta</taxon>
        <taxon>Tracheophyta</taxon>
        <taxon>Spermatophyta</taxon>
        <taxon>Magnoliopsida</taxon>
        <taxon>Liliopsida</taxon>
        <taxon>Asparagales</taxon>
        <taxon>Iridaceae</taxon>
        <taxon>Iridoideae</taxon>
        <taxon>Irideae</taxon>
        <taxon>Iris</taxon>
    </lineage>
</organism>
<keyword evidence="10 18" id="KW-0067">ATP-binding</keyword>
<keyword evidence="4" id="KW-0245">EGF-like domain</keyword>
<evidence type="ECO:0000256" key="10">
    <source>
        <dbReference type="ARBA" id="ARBA00022840"/>
    </source>
</evidence>
<dbReference type="InterPro" id="IPR008271">
    <property type="entry name" value="Ser/Thr_kinase_AS"/>
</dbReference>
<dbReference type="GO" id="GO:0005524">
    <property type="term" value="F:ATP binding"/>
    <property type="evidence" value="ECO:0007669"/>
    <property type="project" value="UniProtKB-UniRule"/>
</dbReference>
<feature type="signal peptide" evidence="19">
    <location>
        <begin position="1"/>
        <end position="24"/>
    </location>
</feature>
<feature type="domain" description="Protein kinase" evidence="20">
    <location>
        <begin position="333"/>
        <end position="623"/>
    </location>
</feature>
<dbReference type="PROSITE" id="PS50011">
    <property type="entry name" value="PROTEIN_KINASE_DOM"/>
    <property type="match status" value="1"/>
</dbReference>
<comment type="caution">
    <text evidence="21">The sequence shown here is derived from an EMBL/GenBank/DDBJ whole genome shotgun (WGS) entry which is preliminary data.</text>
</comment>
<keyword evidence="5" id="KW-0808">Transferase</keyword>
<feature type="chain" id="PRO_5043735763" description="non-specific serine/threonine protein kinase" evidence="19">
    <location>
        <begin position="25"/>
        <end position="653"/>
    </location>
</feature>
<dbReference type="GO" id="GO:0030247">
    <property type="term" value="F:polysaccharide binding"/>
    <property type="evidence" value="ECO:0007669"/>
    <property type="project" value="InterPro"/>
</dbReference>
<proteinExistence type="predicted"/>
<evidence type="ECO:0000259" key="20">
    <source>
        <dbReference type="PROSITE" id="PS50011"/>
    </source>
</evidence>
<keyword evidence="8 18" id="KW-0547">Nucleotide-binding</keyword>
<keyword evidence="22" id="KW-1185">Reference proteome</keyword>
<evidence type="ECO:0000256" key="4">
    <source>
        <dbReference type="ARBA" id="ARBA00022536"/>
    </source>
</evidence>
<dbReference type="Pfam" id="PF07714">
    <property type="entry name" value="PK_Tyr_Ser-Thr"/>
    <property type="match status" value="1"/>
</dbReference>
<dbReference type="Gene3D" id="1.10.510.10">
    <property type="entry name" value="Transferase(Phosphotransferase) domain 1"/>
    <property type="match status" value="1"/>
</dbReference>
<dbReference type="InterPro" id="IPR001245">
    <property type="entry name" value="Ser-Thr/Tyr_kinase_cat_dom"/>
</dbReference>
<keyword evidence="9 21" id="KW-0418">Kinase</keyword>
<comment type="catalytic activity">
    <reaction evidence="17">
        <text>L-seryl-[protein] + ATP = O-phospho-L-seryl-[protein] + ADP + H(+)</text>
        <dbReference type="Rhea" id="RHEA:17989"/>
        <dbReference type="Rhea" id="RHEA-COMP:9863"/>
        <dbReference type="Rhea" id="RHEA-COMP:11604"/>
        <dbReference type="ChEBI" id="CHEBI:15378"/>
        <dbReference type="ChEBI" id="CHEBI:29999"/>
        <dbReference type="ChEBI" id="CHEBI:30616"/>
        <dbReference type="ChEBI" id="CHEBI:83421"/>
        <dbReference type="ChEBI" id="CHEBI:456216"/>
        <dbReference type="EC" id="2.7.11.1"/>
    </reaction>
</comment>
<evidence type="ECO:0000256" key="12">
    <source>
        <dbReference type="ARBA" id="ARBA00023136"/>
    </source>
</evidence>
<dbReference type="InterPro" id="IPR017441">
    <property type="entry name" value="Protein_kinase_ATP_BS"/>
</dbReference>
<dbReference type="PROSITE" id="PS00108">
    <property type="entry name" value="PROTEIN_KINASE_ST"/>
    <property type="match status" value="1"/>
</dbReference>
<reference evidence="21" key="2">
    <citation type="submission" date="2023-04" db="EMBL/GenBank/DDBJ databases">
        <authorList>
            <person name="Bruccoleri R.E."/>
            <person name="Oakeley E.J."/>
            <person name="Faust A.-M."/>
            <person name="Dessus-Babus S."/>
            <person name="Altorfer M."/>
            <person name="Burckhardt D."/>
            <person name="Oertli M."/>
            <person name="Naumann U."/>
            <person name="Petersen F."/>
            <person name="Wong J."/>
        </authorList>
    </citation>
    <scope>NUCLEOTIDE SEQUENCE</scope>
    <source>
        <strain evidence="21">GSM-AAB239-AS_SAM_17_03QT</strain>
        <tissue evidence="21">Leaf</tissue>
    </source>
</reference>
<dbReference type="AlphaFoldDB" id="A0AAX6HWS9"/>
<evidence type="ECO:0000256" key="9">
    <source>
        <dbReference type="ARBA" id="ARBA00022777"/>
    </source>
</evidence>
<dbReference type="FunFam" id="1.10.510.10:FF:000590">
    <property type="entry name" value="PR5-like receptor kinase"/>
    <property type="match status" value="1"/>
</dbReference>
<accession>A0AAX6HWS9</accession>
<dbReference type="Proteomes" id="UP001140949">
    <property type="component" value="Unassembled WGS sequence"/>
</dbReference>
<evidence type="ECO:0000256" key="14">
    <source>
        <dbReference type="ARBA" id="ARBA00023170"/>
    </source>
</evidence>
<keyword evidence="14" id="KW-0675">Receptor</keyword>
<evidence type="ECO:0000256" key="18">
    <source>
        <dbReference type="PROSITE-ProRule" id="PRU10141"/>
    </source>
</evidence>
<dbReference type="PROSITE" id="PS00107">
    <property type="entry name" value="PROTEIN_KINASE_ATP"/>
    <property type="match status" value="1"/>
</dbReference>
<dbReference type="EMBL" id="JANAVB010006199">
    <property type="protein sequence ID" value="KAJ6845506.1"/>
    <property type="molecule type" value="Genomic_DNA"/>
</dbReference>
<evidence type="ECO:0000256" key="16">
    <source>
        <dbReference type="ARBA" id="ARBA00047899"/>
    </source>
</evidence>
<evidence type="ECO:0000313" key="21">
    <source>
        <dbReference type="EMBL" id="KAJ6845506.1"/>
    </source>
</evidence>
<keyword evidence="11" id="KW-1133">Transmembrane helix</keyword>
<dbReference type="Pfam" id="PF13947">
    <property type="entry name" value="GUB_WAK_bind"/>
    <property type="match status" value="1"/>
</dbReference>
<keyword evidence="7 19" id="KW-0732">Signal</keyword>
<dbReference type="InterPro" id="IPR045874">
    <property type="entry name" value="LRK10/LRL21-25-like"/>
</dbReference>
<dbReference type="FunFam" id="3.30.200.20:FF:000059">
    <property type="entry name" value="S-receptor-like serine/threonine-protein kinase"/>
    <property type="match status" value="1"/>
</dbReference>
<evidence type="ECO:0000256" key="15">
    <source>
        <dbReference type="ARBA" id="ARBA00023180"/>
    </source>
</evidence>
<dbReference type="InterPro" id="IPR011009">
    <property type="entry name" value="Kinase-like_dom_sf"/>
</dbReference>
<keyword evidence="3" id="KW-0723">Serine/threonine-protein kinase</keyword>
<dbReference type="GO" id="GO:0016020">
    <property type="term" value="C:membrane"/>
    <property type="evidence" value="ECO:0007669"/>
    <property type="project" value="UniProtKB-SubCell"/>
</dbReference>
<evidence type="ECO:0000256" key="3">
    <source>
        <dbReference type="ARBA" id="ARBA00022527"/>
    </source>
</evidence>
<evidence type="ECO:0000256" key="8">
    <source>
        <dbReference type="ARBA" id="ARBA00022741"/>
    </source>
</evidence>
<comment type="subcellular location">
    <subcellularLocation>
        <location evidence="1">Membrane</location>
        <topology evidence="1">Single-pass type I membrane protein</topology>
    </subcellularLocation>
</comment>
<evidence type="ECO:0000256" key="5">
    <source>
        <dbReference type="ARBA" id="ARBA00022679"/>
    </source>
</evidence>
<dbReference type="SMART" id="SM00220">
    <property type="entry name" value="S_TKc"/>
    <property type="match status" value="1"/>
</dbReference>
<dbReference type="GO" id="GO:0004674">
    <property type="term" value="F:protein serine/threonine kinase activity"/>
    <property type="evidence" value="ECO:0007669"/>
    <property type="project" value="UniProtKB-KW"/>
</dbReference>
<evidence type="ECO:0000256" key="6">
    <source>
        <dbReference type="ARBA" id="ARBA00022692"/>
    </source>
</evidence>
<dbReference type="PANTHER" id="PTHR27009">
    <property type="entry name" value="RUST RESISTANCE KINASE LR10-RELATED"/>
    <property type="match status" value="1"/>
</dbReference>